<dbReference type="EMBL" id="PVTR01000008">
    <property type="protein sequence ID" value="PRY86725.1"/>
    <property type="molecule type" value="Genomic_DNA"/>
</dbReference>
<dbReference type="AlphaFoldDB" id="A0A2T0WJ86"/>
<dbReference type="Gene3D" id="1.10.472.150">
    <property type="entry name" value="Glucose-regulated metallo-peptidase M90, N-terminal domain"/>
    <property type="match status" value="1"/>
</dbReference>
<dbReference type="CDD" id="cd20170">
    <property type="entry name" value="Peptidase_M90-like"/>
    <property type="match status" value="1"/>
</dbReference>
<dbReference type="GO" id="GO:0008237">
    <property type="term" value="F:metallopeptidase activity"/>
    <property type="evidence" value="ECO:0007669"/>
    <property type="project" value="InterPro"/>
</dbReference>
<keyword evidence="2" id="KW-1185">Reference proteome</keyword>
<sequence>MLFLHNLFFSLGELIYSSFLTLKVRSKIQKLSKGDTNILENLFPYYKNLNQEHRKDFVSRLEWFIAEKEFVPRGDLKTVTPEMKLLISATAIMVTFGFKGVFLRHFRKILIYPNSYYSSINQQYHYGEVNPKLGMIVLSWEKFVEGFMHSQSGVNLGIHEMAHAMKLENQIHYNRESNFFNPHRWEVYAKEAKQEQNKILKGESDIFRASAGKNMHEFFAVALEVFFEKPLEFSTYNPKLYKSLVYLLKQDPLALSGNGSSAV</sequence>
<dbReference type="OrthoDB" id="9786424at2"/>
<dbReference type="Proteomes" id="UP000238157">
    <property type="component" value="Unassembled WGS sequence"/>
</dbReference>
<protein>
    <recommendedName>
        <fullName evidence="3">DgsA anti-repressor MtfA</fullName>
    </recommendedName>
</protein>
<dbReference type="PANTHER" id="PTHR30164">
    <property type="entry name" value="MTFA PEPTIDASE"/>
    <property type="match status" value="1"/>
</dbReference>
<evidence type="ECO:0000313" key="2">
    <source>
        <dbReference type="Proteomes" id="UP000238157"/>
    </source>
</evidence>
<comment type="caution">
    <text evidence="1">The sequence shown here is derived from an EMBL/GenBank/DDBJ whole genome shotgun (WGS) entry which is preliminary data.</text>
</comment>
<gene>
    <name evidence="1" type="ORF">CLW00_108216</name>
</gene>
<proteinExistence type="predicted"/>
<dbReference type="RefSeq" id="WP_106134448.1">
    <property type="nucleotide sequence ID" value="NZ_PVTR01000008.1"/>
</dbReference>
<dbReference type="GO" id="GO:0005829">
    <property type="term" value="C:cytosol"/>
    <property type="evidence" value="ECO:0007669"/>
    <property type="project" value="TreeGrafter"/>
</dbReference>
<reference evidence="1 2" key="1">
    <citation type="submission" date="2018-03" db="EMBL/GenBank/DDBJ databases">
        <title>Genomic Encyclopedia of Archaeal and Bacterial Type Strains, Phase II (KMG-II): from individual species to whole genera.</title>
        <authorList>
            <person name="Goeker M."/>
        </authorList>
    </citation>
    <scope>NUCLEOTIDE SEQUENCE [LARGE SCALE GENOMIC DNA]</scope>
    <source>
        <strain evidence="1 2">DSM 27929</strain>
    </source>
</reference>
<evidence type="ECO:0000313" key="1">
    <source>
        <dbReference type="EMBL" id="PRY86725.1"/>
    </source>
</evidence>
<dbReference type="SUPFAM" id="SSF55486">
    <property type="entry name" value="Metalloproteases ('zincins'), catalytic domain"/>
    <property type="match status" value="1"/>
</dbReference>
<dbReference type="PANTHER" id="PTHR30164:SF2">
    <property type="entry name" value="PROTEIN MTFA"/>
    <property type="match status" value="1"/>
</dbReference>
<dbReference type="InterPro" id="IPR010384">
    <property type="entry name" value="MtfA_fam"/>
</dbReference>
<dbReference type="InterPro" id="IPR042252">
    <property type="entry name" value="MtfA_N"/>
</dbReference>
<dbReference type="Pfam" id="PF06167">
    <property type="entry name" value="Peptidase_M90"/>
    <property type="match status" value="1"/>
</dbReference>
<dbReference type="Gene3D" id="3.40.390.10">
    <property type="entry name" value="Collagenase (Catalytic Domain)"/>
    <property type="match status" value="1"/>
</dbReference>
<accession>A0A2T0WJ86</accession>
<dbReference type="InterPro" id="IPR024079">
    <property type="entry name" value="MetalloPept_cat_dom_sf"/>
</dbReference>
<organism evidence="1 2">
    <name type="scientific">Mongoliibacter ruber</name>
    <dbReference type="NCBI Taxonomy" id="1750599"/>
    <lineage>
        <taxon>Bacteria</taxon>
        <taxon>Pseudomonadati</taxon>
        <taxon>Bacteroidota</taxon>
        <taxon>Cytophagia</taxon>
        <taxon>Cytophagales</taxon>
        <taxon>Cyclobacteriaceae</taxon>
        <taxon>Mongoliibacter</taxon>
    </lineage>
</organism>
<evidence type="ECO:0008006" key="3">
    <source>
        <dbReference type="Google" id="ProtNLM"/>
    </source>
</evidence>
<dbReference type="GO" id="GO:0004177">
    <property type="term" value="F:aminopeptidase activity"/>
    <property type="evidence" value="ECO:0007669"/>
    <property type="project" value="TreeGrafter"/>
</dbReference>
<name>A0A2T0WJ86_9BACT</name>